<keyword evidence="2" id="KW-1185">Reference proteome</keyword>
<organism evidence="1 2">
    <name type="scientific">Pyropia yezoensis</name>
    <name type="common">Susabi-nori</name>
    <name type="synonym">Porphyra yezoensis</name>
    <dbReference type="NCBI Taxonomy" id="2788"/>
    <lineage>
        <taxon>Eukaryota</taxon>
        <taxon>Rhodophyta</taxon>
        <taxon>Bangiophyceae</taxon>
        <taxon>Bangiales</taxon>
        <taxon>Bangiaceae</taxon>
        <taxon>Pyropia</taxon>
    </lineage>
</organism>
<protein>
    <submittedName>
        <fullName evidence="1">Uncharacterized protein</fullName>
    </submittedName>
</protein>
<comment type="caution">
    <text evidence="1">The sequence shown here is derived from an EMBL/GenBank/DDBJ whole genome shotgun (WGS) entry which is preliminary data.</text>
</comment>
<dbReference type="EMBL" id="CM020618">
    <property type="protein sequence ID" value="KAK1859389.1"/>
    <property type="molecule type" value="Genomic_DNA"/>
</dbReference>
<evidence type="ECO:0000313" key="1">
    <source>
        <dbReference type="EMBL" id="KAK1859389.1"/>
    </source>
</evidence>
<name>A0ACC3BNT5_PYRYE</name>
<evidence type="ECO:0000313" key="2">
    <source>
        <dbReference type="Proteomes" id="UP000798662"/>
    </source>
</evidence>
<reference evidence="1" key="1">
    <citation type="submission" date="2019-11" db="EMBL/GenBank/DDBJ databases">
        <title>Nori genome reveals adaptations in red seaweeds to the harsh intertidal environment.</title>
        <authorList>
            <person name="Wang D."/>
            <person name="Mao Y."/>
        </authorList>
    </citation>
    <scope>NUCLEOTIDE SEQUENCE</scope>
    <source>
        <tissue evidence="1">Gametophyte</tissue>
    </source>
</reference>
<dbReference type="Proteomes" id="UP000798662">
    <property type="component" value="Chromosome 1"/>
</dbReference>
<sequence>MVTRAVAGAVARASRLALARRPGVTAGLTTTPPTTSTATTGVPRGRRLEPGHRVLYTAVLRSAAGVDAAVGREGFEALPPREHARLLAVLLQSPLPLGALAVPPTVGGGADAVPPLTVHSKGVGGGGGAAVAPWSAVATVRAVARAIPPDTPPEVVTDAACLGLRHLSARGRILASLVPSTSVVTEAAGVRVTVVSSLVGGRRGNFLHKYDVKVENRRPEAVLLLSRRWLSVDLDGRAVAVDGRGVVGLTPLIQPGESFGYGSGVAVQADWAVMRGSYQVLVMGGDGGSGGGGEGAEWGEGPAGREGGSALVEVPVGPFLLAGTPPGVAAEAARGHPIPVYEPPVAARAAVTEGGGGRDRIGAPPSAPAKADVDK</sequence>
<proteinExistence type="predicted"/>
<gene>
    <name evidence="1" type="ORF">I4F81_001985</name>
</gene>
<accession>A0ACC3BNT5</accession>